<proteinExistence type="predicted"/>
<accession>A0ABU7HQ79</accession>
<name>A0ABU7HQ79_9PSED</name>
<keyword evidence="2" id="KW-1185">Reference proteome</keyword>
<evidence type="ECO:0000313" key="2">
    <source>
        <dbReference type="Proteomes" id="UP001335100"/>
    </source>
</evidence>
<comment type="caution">
    <text evidence="1">The sequence shown here is derived from an EMBL/GenBank/DDBJ whole genome shotgun (WGS) entry which is preliminary data.</text>
</comment>
<sequence>MGQARQRKLLAQKFESLDREWLLSLSVEDRFIVDTATRIHRAVVMEGGMWGGCYHLSFFLKRYLKKERNIDVDVVIGWVGEDSWNGVASHGWVESRGRRIDMALSRTENPDVLPTGSFIVLDRVLLKGMVDYRYYPEIPEHAKETLVRMALQPETSVESKQAHARHRQMLSMVEDDQAIDAYLDTVSSGVNYRALALLAGLPST</sequence>
<evidence type="ECO:0000313" key="1">
    <source>
        <dbReference type="EMBL" id="MEE1933680.1"/>
    </source>
</evidence>
<gene>
    <name evidence="1" type="ORF">V0R50_10650</name>
</gene>
<protein>
    <submittedName>
        <fullName evidence="1">Uncharacterized protein</fullName>
    </submittedName>
</protein>
<reference evidence="1 2" key="1">
    <citation type="submission" date="2024-01" db="EMBL/GenBank/DDBJ databases">
        <title>Unpublished Manusciprt.</title>
        <authorList>
            <person name="Duman M."/>
            <person name="Valdes E.G."/>
            <person name="Ajmi N."/>
            <person name="Altun S."/>
            <person name="Saticioglu I.B."/>
        </authorList>
    </citation>
    <scope>NUCLEOTIDE SEQUENCE [LARGE SCALE GENOMIC DNA]</scope>
    <source>
        <strain evidence="1 2">148P</strain>
    </source>
</reference>
<dbReference type="RefSeq" id="WP_330074508.1">
    <property type="nucleotide sequence ID" value="NZ_JAZDQJ010000009.1"/>
</dbReference>
<organism evidence="1 2">
    <name type="scientific">Pseudomonas ulcerans</name>
    <dbReference type="NCBI Taxonomy" id="3115852"/>
    <lineage>
        <taxon>Bacteria</taxon>
        <taxon>Pseudomonadati</taxon>
        <taxon>Pseudomonadota</taxon>
        <taxon>Gammaproteobacteria</taxon>
        <taxon>Pseudomonadales</taxon>
        <taxon>Pseudomonadaceae</taxon>
        <taxon>Pseudomonas</taxon>
    </lineage>
</organism>
<dbReference type="Proteomes" id="UP001335100">
    <property type="component" value="Unassembled WGS sequence"/>
</dbReference>
<dbReference type="EMBL" id="JAZDQJ010000009">
    <property type="protein sequence ID" value="MEE1933680.1"/>
    <property type="molecule type" value="Genomic_DNA"/>
</dbReference>